<evidence type="ECO:0000256" key="1">
    <source>
        <dbReference type="SAM" id="MobiDB-lite"/>
    </source>
</evidence>
<dbReference type="Proteomes" id="UP001652582">
    <property type="component" value="Chromosome 3"/>
</dbReference>
<dbReference type="RefSeq" id="XP_052747280.1">
    <property type="nucleotide sequence ID" value="XM_052891320.1"/>
</dbReference>
<feature type="region of interest" description="Disordered" evidence="1">
    <location>
        <begin position="1"/>
        <end position="44"/>
    </location>
</feature>
<feature type="compositionally biased region" description="Basic residues" evidence="1">
    <location>
        <begin position="8"/>
        <end position="17"/>
    </location>
</feature>
<gene>
    <name evidence="3" type="primary">LOC112058239</name>
</gene>
<reference evidence="3" key="1">
    <citation type="submission" date="2025-08" db="UniProtKB">
        <authorList>
            <consortium name="RefSeq"/>
        </authorList>
    </citation>
    <scope>IDENTIFICATION</scope>
</reference>
<name>A0ABM3M862_BICAN</name>
<accession>A0ABM3M862</accession>
<evidence type="ECO:0000313" key="2">
    <source>
        <dbReference type="Proteomes" id="UP001652582"/>
    </source>
</evidence>
<sequence>MNGETNKKKYKRPKHKTLATTHPETSKGENSSNPNEIEKSEPQCPLLAKDSEWVDILQTTSTDSKGNSEDEAILQLVECEEGAESKPLVLMFPGLLDEDPQTIEGMLNKAMSTSEVTKHLVGQKANFAFMKKVNRLIPTDKVIHFYFEKCIYTYYS</sequence>
<feature type="compositionally biased region" description="Polar residues" evidence="1">
    <location>
        <begin position="18"/>
        <end position="35"/>
    </location>
</feature>
<proteinExistence type="predicted"/>
<organism evidence="2 3">
    <name type="scientific">Bicyclus anynana</name>
    <name type="common">Squinting bush brown butterfly</name>
    <dbReference type="NCBI Taxonomy" id="110368"/>
    <lineage>
        <taxon>Eukaryota</taxon>
        <taxon>Metazoa</taxon>
        <taxon>Ecdysozoa</taxon>
        <taxon>Arthropoda</taxon>
        <taxon>Hexapoda</taxon>
        <taxon>Insecta</taxon>
        <taxon>Pterygota</taxon>
        <taxon>Neoptera</taxon>
        <taxon>Endopterygota</taxon>
        <taxon>Lepidoptera</taxon>
        <taxon>Glossata</taxon>
        <taxon>Ditrysia</taxon>
        <taxon>Papilionoidea</taxon>
        <taxon>Nymphalidae</taxon>
        <taxon>Satyrinae</taxon>
        <taxon>Satyrini</taxon>
        <taxon>Mycalesina</taxon>
        <taxon>Bicyclus</taxon>
    </lineage>
</organism>
<evidence type="ECO:0000313" key="3">
    <source>
        <dbReference type="RefSeq" id="XP_052747280.1"/>
    </source>
</evidence>
<protein>
    <submittedName>
        <fullName evidence="3">Uncharacterized protein LOC112058239</fullName>
    </submittedName>
</protein>
<dbReference type="GeneID" id="112058239"/>
<keyword evidence="2" id="KW-1185">Reference proteome</keyword>